<dbReference type="PATRIC" id="fig|1300343.5.peg.921"/>
<keyword evidence="1" id="KW-1133">Transmembrane helix</keyword>
<feature type="transmembrane region" description="Helical" evidence="1">
    <location>
        <begin position="176"/>
        <end position="194"/>
    </location>
</feature>
<dbReference type="AlphaFoldDB" id="A0A0A2GXU6"/>
<organism evidence="3 4">
    <name type="scientific">Dokdonia donghaensis DSW-1</name>
    <dbReference type="NCBI Taxonomy" id="1300343"/>
    <lineage>
        <taxon>Bacteria</taxon>
        <taxon>Pseudomonadati</taxon>
        <taxon>Bacteroidota</taxon>
        <taxon>Flavobacteriia</taxon>
        <taxon>Flavobacteriales</taxon>
        <taxon>Flavobacteriaceae</taxon>
        <taxon>Dokdonia</taxon>
    </lineage>
</organism>
<evidence type="ECO:0000313" key="4">
    <source>
        <dbReference type="Proteomes" id="UP000030140"/>
    </source>
</evidence>
<name>A0A0A2GXU6_9FLAO</name>
<gene>
    <name evidence="3" type="ORF">NV36_10185</name>
</gene>
<dbReference type="Proteomes" id="UP000030140">
    <property type="component" value="Unassembled WGS sequence"/>
</dbReference>
<accession>A0A0A2GXU6</accession>
<sequence>MKKFIITALLILTTISSYAHQTEASTIILAEKEKGVWILQINASLTAFQQEVRQTYASTPYKTPEEFREMVLNHITQNLNLSFNENQNYILTDGKVQLGHETKVLFTLTRVPSNLETIDLTNTLFKNIHNSKSALLILKEDFKKTKFVLNKDNNYSLSLSVTEDEFIDINIQKASMGPVSFLSILALVIAVALLSKKVYKRA</sequence>
<dbReference type="KEGG" id="ddo:I597_0910"/>
<reference evidence="3 4" key="1">
    <citation type="submission" date="2014-10" db="EMBL/GenBank/DDBJ databases">
        <title>Draft genome sequence of the proteorhodopsin-containing marine bacterium Dokdonia donghaensis.</title>
        <authorList>
            <person name="Gomez-Consarnau L."/>
            <person name="Gonzalez J.M."/>
            <person name="Riedel T."/>
            <person name="Jaenicke S."/>
            <person name="Wagner-Doebler I."/>
            <person name="Fuhrman J.A."/>
        </authorList>
    </citation>
    <scope>NUCLEOTIDE SEQUENCE [LARGE SCALE GENOMIC DNA]</scope>
    <source>
        <strain evidence="3 4">DSW-1</strain>
    </source>
</reference>
<dbReference type="RefSeq" id="WP_035326889.1">
    <property type="nucleotide sequence ID" value="NZ_CP015125.1"/>
</dbReference>
<comment type="caution">
    <text evidence="3">The sequence shown here is derived from an EMBL/GenBank/DDBJ whole genome shotgun (WGS) entry which is preliminary data.</text>
</comment>
<dbReference type="OrthoDB" id="1177179at2"/>
<keyword evidence="4" id="KW-1185">Reference proteome</keyword>
<dbReference type="EMBL" id="JSAQ01000001">
    <property type="protein sequence ID" value="KGO07166.1"/>
    <property type="molecule type" value="Genomic_DNA"/>
</dbReference>
<keyword evidence="1" id="KW-0812">Transmembrane</keyword>
<keyword evidence="2" id="KW-0732">Signal</keyword>
<evidence type="ECO:0000256" key="2">
    <source>
        <dbReference type="SAM" id="SignalP"/>
    </source>
</evidence>
<feature type="signal peptide" evidence="2">
    <location>
        <begin position="1"/>
        <end position="19"/>
    </location>
</feature>
<evidence type="ECO:0000313" key="3">
    <source>
        <dbReference type="EMBL" id="KGO07166.1"/>
    </source>
</evidence>
<protein>
    <submittedName>
        <fullName evidence="3">Uncharacterized protein</fullName>
    </submittedName>
</protein>
<evidence type="ECO:0000256" key="1">
    <source>
        <dbReference type="SAM" id="Phobius"/>
    </source>
</evidence>
<keyword evidence="1" id="KW-0472">Membrane</keyword>
<feature type="chain" id="PRO_5001999257" evidence="2">
    <location>
        <begin position="20"/>
        <end position="202"/>
    </location>
</feature>
<proteinExistence type="predicted"/>